<dbReference type="InterPro" id="IPR036938">
    <property type="entry name" value="PAP2/HPO_sf"/>
</dbReference>
<sequence>MAKRLVAATALTLFGACLMASYFLCAAAWKDLDTAVFYYFNACLVPGSWFTSLVAYTNMRIFDAVSFVCMGILYLHYFRQRDNAGKRILVCIGLCMLLTAIVIKQCGGLIPIAHPSPTFTFEDVNRVSKMVAFTTKDADRNSFPGDHGMMLMIFAAYMARYFGRRAFAAAVLIVAVFAMPRILSGAHWFSDVYMGSLSIACMAVSWVLLTPASDWCAAKLEKLLPRWFFPPGGTGMFGR</sequence>
<feature type="transmembrane region" description="Helical" evidence="1">
    <location>
        <begin position="36"/>
        <end position="56"/>
    </location>
</feature>
<gene>
    <name evidence="4" type="primary">yeiU</name>
    <name evidence="4" type="ORF">KL86DPRO_10725</name>
</gene>
<feature type="chain" id="PRO_5013256434" evidence="2">
    <location>
        <begin position="27"/>
        <end position="239"/>
    </location>
</feature>
<keyword evidence="1" id="KW-0812">Transmembrane</keyword>
<dbReference type="Gene3D" id="1.20.144.10">
    <property type="entry name" value="Phosphatidic acid phosphatase type 2/haloperoxidase"/>
    <property type="match status" value="1"/>
</dbReference>
<feature type="transmembrane region" description="Helical" evidence="1">
    <location>
        <begin position="166"/>
        <end position="186"/>
    </location>
</feature>
<dbReference type="InterPro" id="IPR000326">
    <property type="entry name" value="PAP2/HPO"/>
</dbReference>
<keyword evidence="1" id="KW-1133">Transmembrane helix</keyword>
<dbReference type="AlphaFoldDB" id="A0A212J570"/>
<dbReference type="SMART" id="SM00014">
    <property type="entry name" value="acidPPc"/>
    <property type="match status" value="1"/>
</dbReference>
<protein>
    <submittedName>
        <fullName evidence="4">Inner membrane protein YeiU</fullName>
    </submittedName>
</protein>
<dbReference type="PROSITE" id="PS51257">
    <property type="entry name" value="PROKAR_LIPOPROTEIN"/>
    <property type="match status" value="1"/>
</dbReference>
<feature type="signal peptide" evidence="2">
    <location>
        <begin position="1"/>
        <end position="26"/>
    </location>
</feature>
<feature type="domain" description="Phosphatidic acid phosphatase type 2/haloperoxidase" evidence="3">
    <location>
        <begin position="92"/>
        <end position="207"/>
    </location>
</feature>
<feature type="transmembrane region" description="Helical" evidence="1">
    <location>
        <begin position="61"/>
        <end position="78"/>
    </location>
</feature>
<evidence type="ECO:0000256" key="1">
    <source>
        <dbReference type="SAM" id="Phobius"/>
    </source>
</evidence>
<feature type="transmembrane region" description="Helical" evidence="1">
    <location>
        <begin position="192"/>
        <end position="209"/>
    </location>
</feature>
<accession>A0A212J570</accession>
<dbReference type="CDD" id="cd01610">
    <property type="entry name" value="PAP2_like"/>
    <property type="match status" value="1"/>
</dbReference>
<dbReference type="EMBL" id="FLUQ01000001">
    <property type="protein sequence ID" value="SBV94600.1"/>
    <property type="molecule type" value="Genomic_DNA"/>
</dbReference>
<keyword evidence="1" id="KW-0472">Membrane</keyword>
<dbReference type="Pfam" id="PF01569">
    <property type="entry name" value="PAP2"/>
    <property type="match status" value="1"/>
</dbReference>
<proteinExistence type="predicted"/>
<evidence type="ECO:0000313" key="4">
    <source>
        <dbReference type="EMBL" id="SBV94600.1"/>
    </source>
</evidence>
<dbReference type="SUPFAM" id="SSF48317">
    <property type="entry name" value="Acid phosphatase/Vanadium-dependent haloperoxidase"/>
    <property type="match status" value="1"/>
</dbReference>
<evidence type="ECO:0000256" key="2">
    <source>
        <dbReference type="SAM" id="SignalP"/>
    </source>
</evidence>
<name>A0A212J570_9DELT</name>
<organism evidence="4">
    <name type="scientific">uncultured delta proteobacterium</name>
    <dbReference type="NCBI Taxonomy" id="34034"/>
    <lineage>
        <taxon>Bacteria</taxon>
        <taxon>Deltaproteobacteria</taxon>
        <taxon>environmental samples</taxon>
    </lineage>
</organism>
<reference evidence="4" key="1">
    <citation type="submission" date="2016-04" db="EMBL/GenBank/DDBJ databases">
        <authorList>
            <person name="Evans L.H."/>
            <person name="Alamgir A."/>
            <person name="Owens N."/>
            <person name="Weber N.D."/>
            <person name="Virtaneva K."/>
            <person name="Barbian K."/>
            <person name="Babar A."/>
            <person name="Rosenke K."/>
        </authorList>
    </citation>
    <scope>NUCLEOTIDE SEQUENCE</scope>
    <source>
        <strain evidence="4">86</strain>
    </source>
</reference>
<evidence type="ECO:0000259" key="3">
    <source>
        <dbReference type="SMART" id="SM00014"/>
    </source>
</evidence>
<keyword evidence="2" id="KW-0732">Signal</keyword>